<dbReference type="OrthoDB" id="3236218at2"/>
<keyword evidence="2 6" id="KW-0378">Hydrolase</keyword>
<dbReference type="SMART" id="SM00642">
    <property type="entry name" value="Aamy"/>
    <property type="match status" value="1"/>
</dbReference>
<keyword evidence="3 6" id="KW-0326">Glycosidase</keyword>
<dbReference type="InterPro" id="IPR013780">
    <property type="entry name" value="Glyco_hydro_b"/>
</dbReference>
<dbReference type="Gene3D" id="3.20.20.80">
    <property type="entry name" value="Glycosidases"/>
    <property type="match status" value="1"/>
</dbReference>
<evidence type="ECO:0000256" key="4">
    <source>
        <dbReference type="SAM" id="MobiDB-lite"/>
    </source>
</evidence>
<dbReference type="STRING" id="400772.RR49_02510"/>
<dbReference type="Gene3D" id="2.60.40.10">
    <property type="entry name" value="Immunoglobulins"/>
    <property type="match status" value="1"/>
</dbReference>
<organism evidence="6 7">
    <name type="scientific">Microbacterium ginsengisoli</name>
    <dbReference type="NCBI Taxonomy" id="400772"/>
    <lineage>
        <taxon>Bacteria</taxon>
        <taxon>Bacillati</taxon>
        <taxon>Actinomycetota</taxon>
        <taxon>Actinomycetes</taxon>
        <taxon>Micrococcales</taxon>
        <taxon>Microbacteriaceae</taxon>
        <taxon>Microbacterium</taxon>
    </lineage>
</organism>
<dbReference type="AlphaFoldDB" id="A0A0F0LQ64"/>
<dbReference type="InterPro" id="IPR004193">
    <property type="entry name" value="Glyco_hydro_13_N"/>
</dbReference>
<dbReference type="PATRIC" id="fig|400772.4.peg.2519"/>
<comment type="similarity">
    <text evidence="1">Belongs to the glycosyl hydrolase 13 family.</text>
</comment>
<dbReference type="InterPro" id="IPR017853">
    <property type="entry name" value="GH"/>
</dbReference>
<dbReference type="Pfam" id="PF02922">
    <property type="entry name" value="CBM_48"/>
    <property type="match status" value="1"/>
</dbReference>
<dbReference type="SUPFAM" id="SSF81296">
    <property type="entry name" value="E set domains"/>
    <property type="match status" value="1"/>
</dbReference>
<evidence type="ECO:0000256" key="2">
    <source>
        <dbReference type="ARBA" id="ARBA00022801"/>
    </source>
</evidence>
<accession>A0A0F0LQ64</accession>
<dbReference type="CDD" id="cd11326">
    <property type="entry name" value="AmyAc_Glg_debranch"/>
    <property type="match status" value="1"/>
</dbReference>
<dbReference type="Gene3D" id="2.60.40.1180">
    <property type="entry name" value="Golgi alpha-mannosidase II"/>
    <property type="match status" value="1"/>
</dbReference>
<dbReference type="InterPro" id="IPR044505">
    <property type="entry name" value="GlgX_Isoamylase_N_E_set"/>
</dbReference>
<evidence type="ECO:0000256" key="1">
    <source>
        <dbReference type="ARBA" id="ARBA00008061"/>
    </source>
</evidence>
<dbReference type="InterPro" id="IPR013783">
    <property type="entry name" value="Ig-like_fold"/>
</dbReference>
<evidence type="ECO:0000259" key="5">
    <source>
        <dbReference type="SMART" id="SM00642"/>
    </source>
</evidence>
<dbReference type="NCBIfam" id="TIGR02100">
    <property type="entry name" value="glgX_debranch"/>
    <property type="match status" value="1"/>
</dbReference>
<comment type="caution">
    <text evidence="6">The sequence shown here is derived from an EMBL/GenBank/DDBJ whole genome shotgun (WGS) entry which is preliminary data.</text>
</comment>
<dbReference type="InterPro" id="IPR014756">
    <property type="entry name" value="Ig_E-set"/>
</dbReference>
<keyword evidence="7" id="KW-1185">Reference proteome</keyword>
<sequence length="692" mass="76588">MPGTTPTSETSLLHSTAFDDLGVTLHAGGGTLRVWSGNAIGLELVVFDDTDLDWITAELPMSPSGHGVWEVTSELLHPGARYAVRAVGPQQNGSMFNSRTLLLDPYAKGITAGGFNDWRSVVVDGTFDWGGAAKPRVPLDRTVLYEGHVKGLTKRHPDVPPALHGTYAGLAHPAMIEHFHALGITTIELLPIHAFQSEPRLLQLGLANYWGYNTVNFFTPHPRYATDAARRAGSTAVLAEVKGMVKLLHEAGLEVVLDVVYNHTAEEGIGGPRSSLRGLDNRNYYRQTDDGVYVDVTGCGNSLNTSTDAAARLVLDSLRYWADEVQIDGFRFDLATTLGRDAAHTYTPEHPLLRAIADDPLLQDAKLIAEPWDVGLGGWQTGNFGAGWHEWNDRYRDRVRNFWLSDVDYARRASTAPVGIGGFATRLAGSSNTFSEDRGPLASINFVTAHDGFTLRDLVSYDVKHNLGNGEQNRDGADTNRSFNHGAEGPTDDERILATRRKAMRNLLGTLLLSAGIPMLTAGDEYARTQRGNNNAYCHDSELTWLDWEPASWQKQLFAHVQRLIRLRRENPALRPIRFARLGEHTPSASVMEWYDEHGETMSEERWTNPAHRTLQYVAASTPEFEAFNRILLIVHGTERPVEVTLPEVDGATRYVSLWRSDEDVPQLLEQVHAPGDAVEVSPTSMYLFRAE</sequence>
<name>A0A0F0LQ64_9MICO</name>
<dbReference type="RefSeq" id="WP_045248411.1">
    <property type="nucleotide sequence ID" value="NZ_JYIY01000079.1"/>
</dbReference>
<dbReference type="CDD" id="cd02856">
    <property type="entry name" value="E_set_GDE_Isoamylase_N"/>
    <property type="match status" value="1"/>
</dbReference>
<dbReference type="InterPro" id="IPR006047">
    <property type="entry name" value="GH13_cat_dom"/>
</dbReference>
<gene>
    <name evidence="6" type="primary">glgX_2</name>
    <name evidence="6" type="ORF">RR49_02510</name>
</gene>
<dbReference type="InterPro" id="IPR011837">
    <property type="entry name" value="Glycogen_debranch_GlgX"/>
</dbReference>
<evidence type="ECO:0000256" key="3">
    <source>
        <dbReference type="ARBA" id="ARBA00023295"/>
    </source>
</evidence>
<dbReference type="EMBL" id="JYIY01000079">
    <property type="protein sequence ID" value="KJL35288.1"/>
    <property type="molecule type" value="Genomic_DNA"/>
</dbReference>
<feature type="region of interest" description="Disordered" evidence="4">
    <location>
        <begin position="467"/>
        <end position="491"/>
    </location>
</feature>
<dbReference type="GO" id="GO:0005980">
    <property type="term" value="P:glycogen catabolic process"/>
    <property type="evidence" value="ECO:0007669"/>
    <property type="project" value="InterPro"/>
</dbReference>
<proteinExistence type="inferred from homology"/>
<dbReference type="GO" id="GO:0004135">
    <property type="term" value="F:amylo-alpha-1,6-glucosidase activity"/>
    <property type="evidence" value="ECO:0007669"/>
    <property type="project" value="InterPro"/>
</dbReference>
<evidence type="ECO:0000313" key="7">
    <source>
        <dbReference type="Proteomes" id="UP000033451"/>
    </source>
</evidence>
<protein>
    <submittedName>
        <fullName evidence="6">Glycogen debranching enzyme</fullName>
        <ecNumber evidence="6">3.2.1.-</ecNumber>
    </submittedName>
</protein>
<dbReference type="SUPFAM" id="SSF51445">
    <property type="entry name" value="(Trans)glycosidases"/>
    <property type="match status" value="1"/>
</dbReference>
<reference evidence="6 7" key="1">
    <citation type="submission" date="2015-02" db="EMBL/GenBank/DDBJ databases">
        <title>Draft genome sequences of ten Microbacterium spp. with emphasis on heavy metal contaminated environments.</title>
        <authorList>
            <person name="Corretto E."/>
        </authorList>
    </citation>
    <scope>NUCLEOTIDE SEQUENCE [LARGE SCALE GENOMIC DNA]</scope>
    <source>
        <strain evidence="6 7">DSM 18659</strain>
    </source>
</reference>
<dbReference type="EC" id="3.2.1.-" evidence="6"/>
<dbReference type="Proteomes" id="UP000033451">
    <property type="component" value="Unassembled WGS sequence"/>
</dbReference>
<dbReference type="PANTHER" id="PTHR43002">
    <property type="entry name" value="GLYCOGEN DEBRANCHING ENZYME"/>
    <property type="match status" value="1"/>
</dbReference>
<feature type="domain" description="Glycosyl hydrolase family 13 catalytic" evidence="5">
    <location>
        <begin position="150"/>
        <end position="568"/>
    </location>
</feature>
<evidence type="ECO:0000313" key="6">
    <source>
        <dbReference type="EMBL" id="KJL35288.1"/>
    </source>
</evidence>
<dbReference type="SUPFAM" id="SSF51011">
    <property type="entry name" value="Glycosyl hydrolase domain"/>
    <property type="match status" value="1"/>
</dbReference>